<reference evidence="2 3" key="1">
    <citation type="submission" date="2018-08" db="EMBL/GenBank/DDBJ databases">
        <authorList>
            <person name="Khan S.A."/>
            <person name="Jeon C.O."/>
            <person name="Chun B.H."/>
            <person name="Jeong S.E."/>
        </authorList>
    </citation>
    <scope>NUCLEOTIDE SEQUENCE [LARGE SCALE GENOMIC DNA]</scope>
    <source>
        <strain evidence="2 3">S-16</strain>
    </source>
</reference>
<dbReference type="AlphaFoldDB" id="A0A3N7HLR8"/>
<proteinExistence type="predicted"/>
<gene>
    <name evidence="2" type="ORF">DZC73_18120</name>
</gene>
<dbReference type="EMBL" id="QUSW01000005">
    <property type="protein sequence ID" value="RQP23044.1"/>
    <property type="molecule type" value="Genomic_DNA"/>
</dbReference>
<sequence>MRHHVLAAVALFATTAAHALEPFAPYDQFDEKPLDPARWVEGEQVRAIRGSALQLMQRKLGVGGSDTGLTFANFNTNLTAPAVVTSLRARITVNALEVNACPSNPALGQSRARIIGTLFNVNAAPTPGSMVGDVTAQVRITRFSNSADPAGLLRVQGLALLCTSPDCSLGTTIGNVVDLGTVTTGTPTVVQYQWDKASRSIYFARDHGALAGTVGYALSDAAPPGLAFHELSTRLDLPNCMSAARVPGSVDAKFDNIAVNQSGAAR</sequence>
<evidence type="ECO:0000313" key="2">
    <source>
        <dbReference type="EMBL" id="RQP23044.1"/>
    </source>
</evidence>
<evidence type="ECO:0000256" key="1">
    <source>
        <dbReference type="SAM" id="SignalP"/>
    </source>
</evidence>
<protein>
    <submittedName>
        <fullName evidence="2">Uncharacterized protein</fullName>
    </submittedName>
</protein>
<dbReference type="RefSeq" id="WP_124541788.1">
    <property type="nucleotide sequence ID" value="NZ_QUSW01000005.1"/>
</dbReference>
<keyword evidence="3" id="KW-1185">Reference proteome</keyword>
<keyword evidence="1" id="KW-0732">Signal</keyword>
<feature type="chain" id="PRO_5018069169" evidence="1">
    <location>
        <begin position="20"/>
        <end position="266"/>
    </location>
</feature>
<organism evidence="2 3">
    <name type="scientific">Piscinibacter terrae</name>
    <dbReference type="NCBI Taxonomy" id="2496871"/>
    <lineage>
        <taxon>Bacteria</taxon>
        <taxon>Pseudomonadati</taxon>
        <taxon>Pseudomonadota</taxon>
        <taxon>Betaproteobacteria</taxon>
        <taxon>Burkholderiales</taxon>
        <taxon>Sphaerotilaceae</taxon>
        <taxon>Piscinibacter</taxon>
    </lineage>
</organism>
<dbReference type="Proteomes" id="UP000267464">
    <property type="component" value="Unassembled WGS sequence"/>
</dbReference>
<reference evidence="2 3" key="2">
    <citation type="submission" date="2018-12" db="EMBL/GenBank/DDBJ databases">
        <title>Rhizobacter gummiphilus sp. nov., a rubber-degrading bacterium isolated from the soil of a botanical garden in Japan.</title>
        <authorList>
            <person name="Shunsuke S.S."/>
        </authorList>
    </citation>
    <scope>NUCLEOTIDE SEQUENCE [LARGE SCALE GENOMIC DNA]</scope>
    <source>
        <strain evidence="2 3">S-16</strain>
    </source>
</reference>
<feature type="signal peptide" evidence="1">
    <location>
        <begin position="1"/>
        <end position="19"/>
    </location>
</feature>
<accession>A0A3N7HLR8</accession>
<comment type="caution">
    <text evidence="2">The sequence shown here is derived from an EMBL/GenBank/DDBJ whole genome shotgun (WGS) entry which is preliminary data.</text>
</comment>
<name>A0A3N7HLR8_9BURK</name>
<evidence type="ECO:0000313" key="3">
    <source>
        <dbReference type="Proteomes" id="UP000267464"/>
    </source>
</evidence>